<proteinExistence type="predicted"/>
<gene>
    <name evidence="1" type="ORF">WKI67_36600</name>
</gene>
<protein>
    <submittedName>
        <fullName evidence="1">YoaK family protein</fullName>
    </submittedName>
</protein>
<reference evidence="1" key="1">
    <citation type="submission" date="2024-03" db="EMBL/GenBank/DDBJ databases">
        <title>Novel Streptomyces species of biotechnological and ecological value are a feature of Machair soil.</title>
        <authorList>
            <person name="Prole J.R."/>
            <person name="Goodfellow M."/>
            <person name="Allenby N."/>
            <person name="Ward A.C."/>
        </authorList>
    </citation>
    <scope>NUCLEOTIDE SEQUENCE</scope>
    <source>
        <strain evidence="1">MS2.AVA.5</strain>
    </source>
</reference>
<name>A0ACC6Q5I6_9ACTN</name>
<accession>A0ACC6Q5I6</accession>
<sequence>MAHDTDPWLTEPHHLFASAPVLLLTLATGAVDAISFLALGGVFTSVMTANLALLGLSVGSWELPLAGHSLLAIAGYVCGVLLGSRITVRRTGPRWTGARCALLVETVVLCGATTAWALWGGAPHSGGRLALLAVMSVAMGAQGGAVRAAGAPGLSTTYLTGALTGALTSLMTTGRLQWDNAVLVFVLMAGAALGGLMLTQARPAAVGLPTALVAAALVLSFVVSPPRHT</sequence>
<organism evidence="1 2">
    <name type="scientific">Streptomyces achmelvichensis</name>
    <dbReference type="NCBI Taxonomy" id="3134111"/>
    <lineage>
        <taxon>Bacteria</taxon>
        <taxon>Bacillati</taxon>
        <taxon>Actinomycetota</taxon>
        <taxon>Actinomycetes</taxon>
        <taxon>Kitasatosporales</taxon>
        <taxon>Streptomycetaceae</taxon>
        <taxon>Streptomyces</taxon>
    </lineage>
</organism>
<evidence type="ECO:0000313" key="2">
    <source>
        <dbReference type="Proteomes" id="UP001377168"/>
    </source>
</evidence>
<comment type="caution">
    <text evidence="1">The sequence shown here is derived from an EMBL/GenBank/DDBJ whole genome shotgun (WGS) entry which is preliminary data.</text>
</comment>
<dbReference type="EMBL" id="JBBKAJ010000022">
    <property type="protein sequence ID" value="MEJ8638886.1"/>
    <property type="molecule type" value="Genomic_DNA"/>
</dbReference>
<dbReference type="Proteomes" id="UP001377168">
    <property type="component" value="Unassembled WGS sequence"/>
</dbReference>
<evidence type="ECO:0000313" key="1">
    <source>
        <dbReference type="EMBL" id="MEJ8638886.1"/>
    </source>
</evidence>
<keyword evidence="2" id="KW-1185">Reference proteome</keyword>